<protein>
    <recommendedName>
        <fullName evidence="1">PilZ domain-containing protein</fullName>
    </recommendedName>
</protein>
<dbReference type="Proteomes" id="UP000092698">
    <property type="component" value="Chromosome"/>
</dbReference>
<evidence type="ECO:0000313" key="2">
    <source>
        <dbReference type="EMBL" id="ANU06490.1"/>
    </source>
</evidence>
<organism evidence="2 3">
    <name type="scientific">Paraurantiacibacter namhicola</name>
    <dbReference type="NCBI Taxonomy" id="645517"/>
    <lineage>
        <taxon>Bacteria</taxon>
        <taxon>Pseudomonadati</taxon>
        <taxon>Pseudomonadota</taxon>
        <taxon>Alphaproteobacteria</taxon>
        <taxon>Sphingomonadales</taxon>
        <taxon>Erythrobacteraceae</taxon>
        <taxon>Paraurantiacibacter</taxon>
    </lineage>
</organism>
<dbReference type="RefSeq" id="WP_169816984.1">
    <property type="nucleotide sequence ID" value="NZ_CP016545.1"/>
</dbReference>
<name>A0A1C7D4V1_9SPHN</name>
<dbReference type="STRING" id="645517.A6F65_00163"/>
<evidence type="ECO:0000313" key="3">
    <source>
        <dbReference type="Proteomes" id="UP000092698"/>
    </source>
</evidence>
<dbReference type="EMBL" id="CP016545">
    <property type="protein sequence ID" value="ANU06490.1"/>
    <property type="molecule type" value="Genomic_DNA"/>
</dbReference>
<reference evidence="2 3" key="1">
    <citation type="submission" date="2016-07" db="EMBL/GenBank/DDBJ databases">
        <title>Complete genome sequence of Altererythrobacter namhicola JCM 16345T, containing esterase-encoding genes.</title>
        <authorList>
            <person name="Cheng H."/>
            <person name="Wu Y.-H."/>
            <person name="Jian S.-L."/>
            <person name="Huo Y.-Y."/>
            <person name="Wang C.-S."/>
            <person name="Xu X.-W."/>
        </authorList>
    </citation>
    <scope>NUCLEOTIDE SEQUENCE [LARGE SCALE GENOMIC DNA]</scope>
    <source>
        <strain evidence="2 3">JCM 16345</strain>
    </source>
</reference>
<dbReference type="AlphaFoldDB" id="A0A1C7D4V1"/>
<keyword evidence="3" id="KW-1185">Reference proteome</keyword>
<feature type="domain" description="PilZ" evidence="1">
    <location>
        <begin position="13"/>
        <end position="78"/>
    </location>
</feature>
<proteinExistence type="predicted"/>
<dbReference type="GO" id="GO:0035438">
    <property type="term" value="F:cyclic-di-GMP binding"/>
    <property type="evidence" value="ECO:0007669"/>
    <property type="project" value="InterPro"/>
</dbReference>
<accession>A0A1C7D4V1</accession>
<gene>
    <name evidence="2" type="ORF">A6F65_00163</name>
</gene>
<dbReference type="KEGG" id="anh:A6F65_00163"/>
<dbReference type="InterPro" id="IPR009875">
    <property type="entry name" value="PilZ_domain"/>
</dbReference>
<evidence type="ECO:0000259" key="1">
    <source>
        <dbReference type="Pfam" id="PF07238"/>
    </source>
</evidence>
<dbReference type="Pfam" id="PF07238">
    <property type="entry name" value="PilZ"/>
    <property type="match status" value="1"/>
</dbReference>
<sequence>MATQPVPLCPADIGALCDVRGGRFEVALSSLSSGACEIEDCPDCADGDFVHLRIDGRIDINGTIAWRRGQRAGVRFHGQIHPVVIQQLSGTA</sequence>